<protein>
    <submittedName>
        <fullName evidence="1">Uncharacterized protein</fullName>
    </submittedName>
</protein>
<dbReference type="AlphaFoldDB" id="R7MVR4"/>
<comment type="caution">
    <text evidence="1">The sequence shown here is derived from an EMBL/GenBank/DDBJ whole genome shotgun (WGS) entry which is preliminary data.</text>
</comment>
<dbReference type="Proteomes" id="UP000017908">
    <property type="component" value="Unassembled WGS sequence"/>
</dbReference>
<evidence type="ECO:0000313" key="1">
    <source>
        <dbReference type="EMBL" id="CDF04670.1"/>
    </source>
</evidence>
<gene>
    <name evidence="1" type="ORF">BN715_01007</name>
</gene>
<dbReference type="EMBL" id="CBKE010000121">
    <property type="protein sequence ID" value="CDF04670.1"/>
    <property type="molecule type" value="Genomic_DNA"/>
</dbReference>
<name>R7MVR4_MEGEL</name>
<proteinExistence type="predicted"/>
<organism evidence="1">
    <name type="scientific">Megasphaera elsdenii CAG:570</name>
    <dbReference type="NCBI Taxonomy" id="1263087"/>
    <lineage>
        <taxon>Bacteria</taxon>
        <taxon>Bacillati</taxon>
        <taxon>Bacillota</taxon>
        <taxon>Negativicutes</taxon>
        <taxon>Veillonellales</taxon>
        <taxon>Veillonellaceae</taxon>
        <taxon>Megasphaera</taxon>
    </lineage>
</organism>
<sequence length="85" mass="9463">MLALCYNISTNGNRTFSRGFHAGQRFIIFIVNFFTDAKADSQRTFTGGFRIFPDGHGNSLFGIVGLCILAQGDRIFIHCLTTQAR</sequence>
<accession>R7MVR4</accession>
<reference evidence="1" key="1">
    <citation type="submission" date="2012-11" db="EMBL/GenBank/DDBJ databases">
        <title>Dependencies among metagenomic species, viruses, plasmids and units of genetic variation.</title>
        <authorList>
            <person name="Nielsen H.B."/>
            <person name="Almeida M."/>
            <person name="Juncker A.S."/>
            <person name="Rasmussen S."/>
            <person name="Li J."/>
            <person name="Sunagawa S."/>
            <person name="Plichta D."/>
            <person name="Gautier L."/>
            <person name="Le Chatelier E."/>
            <person name="Peletier E."/>
            <person name="Bonde I."/>
            <person name="Nielsen T."/>
            <person name="Manichanh C."/>
            <person name="Arumugam M."/>
            <person name="Batto J."/>
            <person name="Santos M.B.Q.D."/>
            <person name="Blom N."/>
            <person name="Borruel N."/>
            <person name="Burgdorf K.S."/>
            <person name="Boumezbeur F."/>
            <person name="Casellas F."/>
            <person name="Dore J."/>
            <person name="Guarner F."/>
            <person name="Hansen T."/>
            <person name="Hildebrand F."/>
            <person name="Kaas R.S."/>
            <person name="Kennedy S."/>
            <person name="Kristiansen K."/>
            <person name="Kultima J.R."/>
            <person name="Leonard P."/>
            <person name="Levenez F."/>
            <person name="Lund O."/>
            <person name="Moumen B."/>
            <person name="Le Paslier D."/>
            <person name="Pons N."/>
            <person name="Pedersen O."/>
            <person name="Prifti E."/>
            <person name="Qin J."/>
            <person name="Raes J."/>
            <person name="Tap J."/>
            <person name="Tims S."/>
            <person name="Ussery D.W."/>
            <person name="Yamada T."/>
            <person name="MetaHit consortium"/>
            <person name="Renault P."/>
            <person name="Sicheritz-Ponten T."/>
            <person name="Bork P."/>
            <person name="Wang J."/>
            <person name="Brunak S."/>
            <person name="Ehrlich S.D."/>
        </authorList>
    </citation>
    <scope>NUCLEOTIDE SEQUENCE [LARGE SCALE GENOMIC DNA]</scope>
</reference>